<sequence>MTATPKTLQVGNLSINGSLSPDGSVASFLGIPFAQIPARWRQAALIDAFDGRDGGVLDATKYGPIVPQPPSASTLNHPEIRQSEFGCLNLNVWAPAEALEGKGEALPVIAWVHGGGYMWGHNATQDGSHLVRRSVQLGKPVIVVAMNYRMHLLGLVGCKELREEAHSLGEHGYYNLGLHDQRLGFQWIQRHIHRFGGSPTRVTAMGESAGAHSILWHMRSSYPAFQRAIVHSSPFHQPLTRADHQLKWDALFAKLGIAPDAPTGVKLAAARSLSAEEVVAAYDGSQPAFPCVDDGFLVDYDPATIGESNYWGTWPGWVDAVVIGTMKEEGSFCLPEYVSASPSVIRSGIVASAGPDPSARAFLAEVADAYGITGSGEEDQPTAFYAMQKFVGDGFFVCHAVETAREAARQGRRVYFEAFDQRDDDQPWLPFLGPGQWAYHAFDVPFLFYAPSTQVRPAYKRVADDVSRSYAAFAYGEEPWEPLGTAGRCGVYTGQGLTMEALDDRVKEGDALRTTPERRDLFRRGAYKLHLNIFEAAARAKGGN</sequence>
<keyword evidence="2" id="KW-0378">Hydrolase</keyword>
<reference evidence="2" key="1">
    <citation type="submission" date="2023-06" db="EMBL/GenBank/DDBJ databases">
        <title>Genome-scale phylogeny and comparative genomics of the fungal order Sordariales.</title>
        <authorList>
            <consortium name="Lawrence Berkeley National Laboratory"/>
            <person name="Hensen N."/>
            <person name="Bonometti L."/>
            <person name="Westerberg I."/>
            <person name="Brannstrom I.O."/>
            <person name="Guillou S."/>
            <person name="Cros-Aarteil S."/>
            <person name="Calhoun S."/>
            <person name="Haridas S."/>
            <person name="Kuo A."/>
            <person name="Mondo S."/>
            <person name="Pangilinan J."/>
            <person name="Riley R."/>
            <person name="Labutti K."/>
            <person name="Andreopoulos B."/>
            <person name="Lipzen A."/>
            <person name="Chen C."/>
            <person name="Yanf M."/>
            <person name="Daum C."/>
            <person name="Ng V."/>
            <person name="Clum A."/>
            <person name="Steindorff A."/>
            <person name="Ohm R."/>
            <person name="Martin F."/>
            <person name="Silar P."/>
            <person name="Natvig D."/>
            <person name="Lalanne C."/>
            <person name="Gautier V."/>
            <person name="Ament-Velasquez S.L."/>
            <person name="Kruys A."/>
            <person name="Hutchinson M.I."/>
            <person name="Powell A.J."/>
            <person name="Barry K."/>
            <person name="Miller A.N."/>
            <person name="Grigoriev I.V."/>
            <person name="Debuchy R."/>
            <person name="Gladieux P."/>
            <person name="Thoren M.H."/>
            <person name="Johannesson H."/>
        </authorList>
    </citation>
    <scope>NUCLEOTIDE SEQUENCE</scope>
    <source>
        <strain evidence="2">8032-3</strain>
    </source>
</reference>
<organism evidence="2 3">
    <name type="scientific">Phialemonium atrogriseum</name>
    <dbReference type="NCBI Taxonomy" id="1093897"/>
    <lineage>
        <taxon>Eukaryota</taxon>
        <taxon>Fungi</taxon>
        <taxon>Dikarya</taxon>
        <taxon>Ascomycota</taxon>
        <taxon>Pezizomycotina</taxon>
        <taxon>Sordariomycetes</taxon>
        <taxon>Sordariomycetidae</taxon>
        <taxon>Cephalothecales</taxon>
        <taxon>Cephalothecaceae</taxon>
        <taxon>Phialemonium</taxon>
    </lineage>
</organism>
<accession>A0AAJ0BVS7</accession>
<dbReference type="InterPro" id="IPR050309">
    <property type="entry name" value="Type-B_Carboxylest/Lipase"/>
</dbReference>
<evidence type="ECO:0000313" key="2">
    <source>
        <dbReference type="EMBL" id="KAK1764328.1"/>
    </source>
</evidence>
<dbReference type="EMBL" id="MU839021">
    <property type="protein sequence ID" value="KAK1764328.1"/>
    <property type="molecule type" value="Genomic_DNA"/>
</dbReference>
<dbReference type="Proteomes" id="UP001244011">
    <property type="component" value="Unassembled WGS sequence"/>
</dbReference>
<dbReference type="PANTHER" id="PTHR11559">
    <property type="entry name" value="CARBOXYLESTERASE"/>
    <property type="match status" value="1"/>
</dbReference>
<gene>
    <name evidence="2" type="ORF">QBC33DRAFT_622280</name>
</gene>
<proteinExistence type="predicted"/>
<feature type="domain" description="Carboxylesterase type B" evidence="1">
    <location>
        <begin position="22"/>
        <end position="479"/>
    </location>
</feature>
<evidence type="ECO:0000313" key="3">
    <source>
        <dbReference type="Proteomes" id="UP001244011"/>
    </source>
</evidence>
<dbReference type="InterPro" id="IPR002018">
    <property type="entry name" value="CarbesteraseB"/>
</dbReference>
<dbReference type="Pfam" id="PF00135">
    <property type="entry name" value="COesterase"/>
    <property type="match status" value="1"/>
</dbReference>
<evidence type="ECO:0000259" key="1">
    <source>
        <dbReference type="Pfam" id="PF00135"/>
    </source>
</evidence>
<dbReference type="GO" id="GO:0016787">
    <property type="term" value="F:hydrolase activity"/>
    <property type="evidence" value="ECO:0007669"/>
    <property type="project" value="UniProtKB-KW"/>
</dbReference>
<keyword evidence="3" id="KW-1185">Reference proteome</keyword>
<dbReference type="SUPFAM" id="SSF53474">
    <property type="entry name" value="alpha/beta-Hydrolases"/>
    <property type="match status" value="1"/>
</dbReference>
<dbReference type="Gene3D" id="3.40.50.1820">
    <property type="entry name" value="alpha/beta hydrolase"/>
    <property type="match status" value="1"/>
</dbReference>
<protein>
    <submittedName>
        <fullName evidence="2">Alpha/Beta hydrolase protein</fullName>
    </submittedName>
</protein>
<dbReference type="GeneID" id="85316019"/>
<name>A0AAJ0BVS7_9PEZI</name>
<dbReference type="AlphaFoldDB" id="A0AAJ0BVS7"/>
<dbReference type="InterPro" id="IPR029058">
    <property type="entry name" value="AB_hydrolase_fold"/>
</dbReference>
<dbReference type="RefSeq" id="XP_060280541.1">
    <property type="nucleotide sequence ID" value="XM_060432832.1"/>
</dbReference>
<comment type="caution">
    <text evidence="2">The sequence shown here is derived from an EMBL/GenBank/DDBJ whole genome shotgun (WGS) entry which is preliminary data.</text>
</comment>